<dbReference type="SUPFAM" id="SSF50978">
    <property type="entry name" value="WD40 repeat-like"/>
    <property type="match status" value="1"/>
</dbReference>
<keyword evidence="2 4" id="KW-0853">WD repeat</keyword>
<evidence type="ECO:0000256" key="4">
    <source>
        <dbReference type="PROSITE-ProRule" id="PRU00221"/>
    </source>
</evidence>
<feature type="repeat" description="WD" evidence="4">
    <location>
        <begin position="257"/>
        <end position="298"/>
    </location>
</feature>
<dbReference type="InterPro" id="IPR020472">
    <property type="entry name" value="WD40_PAC1"/>
</dbReference>
<proteinExistence type="inferred from homology"/>
<dbReference type="InterPro" id="IPR015943">
    <property type="entry name" value="WD40/YVTN_repeat-like_dom_sf"/>
</dbReference>
<dbReference type="EMBL" id="CP054540">
    <property type="protein sequence ID" value="QSL65953.1"/>
    <property type="molecule type" value="Genomic_DNA"/>
</dbReference>
<dbReference type="InterPro" id="IPR001680">
    <property type="entry name" value="WD40_rpt"/>
</dbReference>
<dbReference type="OrthoDB" id="2421129at2759"/>
<dbReference type="PROSITE" id="PS50082">
    <property type="entry name" value="WD_REPEATS_2"/>
    <property type="match status" value="3"/>
</dbReference>
<dbReference type="AlphaFoldDB" id="A0A899FZF6"/>
<dbReference type="Pfam" id="PF00400">
    <property type="entry name" value="WD40"/>
    <property type="match status" value="4"/>
</dbReference>
<dbReference type="PROSITE" id="PS50294">
    <property type="entry name" value="WD_REPEATS_REGION"/>
    <property type="match status" value="3"/>
</dbReference>
<dbReference type="CDD" id="cd17041">
    <property type="entry name" value="Ubl_WDR48"/>
    <property type="match status" value="1"/>
</dbReference>
<reference evidence="5" key="1">
    <citation type="submission" date="2020-06" db="EMBL/GenBank/DDBJ databases">
        <title>Genomes of multiple members of Pneumocystis genus reveal paths to human pathogen Pneumocystis jirovecii.</title>
        <authorList>
            <person name="Cisse O.H."/>
            <person name="Ma L."/>
            <person name="Dekker J."/>
            <person name="Khil P."/>
            <person name="Jo J."/>
            <person name="Brenchley J."/>
            <person name="Blair R."/>
            <person name="Pahar B."/>
            <person name="Chabe M."/>
            <person name="Van Rompay K.A."/>
            <person name="Keesler R."/>
            <person name="Sukura A."/>
            <person name="Hirsch V."/>
            <person name="Kutty G."/>
            <person name="Liu Y."/>
            <person name="Peng L."/>
            <person name="Chen J."/>
            <person name="Song J."/>
            <person name="Weissenbacher-Lang C."/>
            <person name="Xu J."/>
            <person name="Upham N.S."/>
            <person name="Stajich J.E."/>
            <person name="Cuomo C.A."/>
            <person name="Cushion M.T."/>
            <person name="Kovacs J.A."/>
        </authorList>
    </citation>
    <scope>NUCLEOTIDE SEQUENCE</scope>
    <source>
        <strain evidence="5">2A</strain>
    </source>
</reference>
<dbReference type="InterPro" id="IPR021772">
    <property type="entry name" value="WDR48/Bun107"/>
</dbReference>
<dbReference type="PANTHER" id="PTHR19862">
    <property type="entry name" value="WD REPEAT-CONTAINING PROTEIN 48"/>
    <property type="match status" value="1"/>
</dbReference>
<dbReference type="Pfam" id="PF11816">
    <property type="entry name" value="DUF3337"/>
    <property type="match status" value="1"/>
</dbReference>
<dbReference type="GO" id="GO:0000724">
    <property type="term" value="P:double-strand break repair via homologous recombination"/>
    <property type="evidence" value="ECO:0007669"/>
    <property type="project" value="TreeGrafter"/>
</dbReference>
<keyword evidence="6" id="KW-1185">Reference proteome</keyword>
<comment type="similarity">
    <text evidence="1">Belongs to the WD repeat WDR48 family.</text>
</comment>
<dbReference type="CDD" id="cd00200">
    <property type="entry name" value="WD40"/>
    <property type="match status" value="1"/>
</dbReference>
<dbReference type="GO" id="GO:0043130">
    <property type="term" value="F:ubiquitin binding"/>
    <property type="evidence" value="ECO:0007669"/>
    <property type="project" value="TreeGrafter"/>
</dbReference>
<evidence type="ECO:0000256" key="2">
    <source>
        <dbReference type="ARBA" id="ARBA00022574"/>
    </source>
</evidence>
<gene>
    <name evidence="5" type="ORF">MERGE_003090</name>
</gene>
<dbReference type="SMART" id="SM00320">
    <property type="entry name" value="WD40"/>
    <property type="match status" value="7"/>
</dbReference>
<dbReference type="InterPro" id="IPR051246">
    <property type="entry name" value="WDR48"/>
</dbReference>
<sequence>MSKYNIQYVLPLDETKRGHRLGLNAAIIDPLKDGGRLYTAGRDGLIFSWDLNLRPGKRDFGEYRFNEAYYGESSGILCPGDTMNDLDAHILRKKAHTSRALEKLCTNNVSINGGSFKDEGPSYHSEVQAHMHWINDLALVDLSRFIVSCSSDHTIKMWKTDNFELDALTIGNHEDYVKCLAVPKNSSTWIASGGLDQKIIIWDLHTQNKVLDIDTSIDGPKGGVYALGAKQELITSGCPNGVVRVWDKRSGQSIANFTGHKDAIRTLLVSDDGQTILSGSSDTTIKAWSLGERRCLQTFTIHGSSVWSLFSPDSRLNTFYSGDKSGYLMRTLTMLLSEEENVSYVICREQSGINRIVTIDSLIWTSTSSPNIHCWLDAPLDVTVQKSSDTGKLQSIPTFSEKTFVEPSLVTKSLISSYDTNMLESNYTVNSISDECHFFGNCRVYNKDSLECKKNIIPLRKLPQYTIQSQIGLVKHILLNDRRHVLTVDTQGEVSLWNIITCTHVKNYGKCDINELEKELNTLDYVSNWCHVDTRIGALTVSLNEDSCFDAEVYADQIDICKNYGYNEDHIINLGKWVLRCLFNNFIEVQKENDNQYRHSILDISSDNLKESETLLPLYNFPDLFQNNSQFIPDILETSKKISSDKNINTIDSMLTHCSHKEASSIHNNENIEKKSSSLDILNKENDIFNKQDSPFQMTKLEESLFDSIDSNDHSTNSFTFIDRLKFFRAKKVLKTIPKDSKAQENLQNIEKKDALSTDPKSFQPLLNSEIQKTDVLHTDHFLSDIINTLRNSYRLYKLSHPDMSIPTNIHPMCSDEAPILQLPHNTILIISKEKSITNNTVNVYKGKIGCITQHIDILENILPAWLGNMLLFNRIPNEEIQKINFILQPHQNCHLPKIHDENKECTASRMLRVREILIYILKHLNKMELLCTNPENYLQLICNKEILSIKTTLITVKTRIWKSKGSIILHYRPLNEEIYETCVDTSILNFVSIIKFQQGEL</sequence>
<evidence type="ECO:0000313" key="5">
    <source>
        <dbReference type="EMBL" id="QSL65953.1"/>
    </source>
</evidence>
<feature type="repeat" description="WD" evidence="4">
    <location>
        <begin position="127"/>
        <end position="162"/>
    </location>
</feature>
<evidence type="ECO:0000256" key="1">
    <source>
        <dbReference type="ARBA" id="ARBA00006917"/>
    </source>
</evidence>
<accession>A0A899FZF6</accession>
<dbReference type="InterPro" id="IPR036322">
    <property type="entry name" value="WD40_repeat_dom_sf"/>
</dbReference>
<dbReference type="InterPro" id="IPR019775">
    <property type="entry name" value="WD40_repeat_CS"/>
</dbReference>
<dbReference type="Proteomes" id="UP000663699">
    <property type="component" value="Chromosome 9"/>
</dbReference>
<protein>
    <submittedName>
        <fullName evidence="5">Uncharacterized protein</fullName>
    </submittedName>
</protein>
<organism evidence="5 6">
    <name type="scientific">Pneumocystis wakefieldiae</name>
    <dbReference type="NCBI Taxonomy" id="38082"/>
    <lineage>
        <taxon>Eukaryota</taxon>
        <taxon>Fungi</taxon>
        <taxon>Dikarya</taxon>
        <taxon>Ascomycota</taxon>
        <taxon>Taphrinomycotina</taxon>
        <taxon>Pneumocystomycetes</taxon>
        <taxon>Pneumocystaceae</taxon>
        <taxon>Pneumocystis</taxon>
    </lineage>
</organism>
<dbReference type="PANTHER" id="PTHR19862:SF14">
    <property type="entry name" value="WD REPEAT-CONTAINING PROTEIN 48"/>
    <property type="match status" value="1"/>
</dbReference>
<dbReference type="PROSITE" id="PS00678">
    <property type="entry name" value="WD_REPEATS_1"/>
    <property type="match status" value="1"/>
</dbReference>
<evidence type="ECO:0000313" key="6">
    <source>
        <dbReference type="Proteomes" id="UP000663699"/>
    </source>
</evidence>
<keyword evidence="3" id="KW-0677">Repeat</keyword>
<name>A0A899FZF6_9ASCO</name>
<dbReference type="Gene3D" id="2.130.10.10">
    <property type="entry name" value="YVTN repeat-like/Quinoprotein amine dehydrogenase"/>
    <property type="match status" value="2"/>
</dbReference>
<feature type="repeat" description="WD" evidence="4">
    <location>
        <begin position="170"/>
        <end position="212"/>
    </location>
</feature>
<evidence type="ECO:0000256" key="3">
    <source>
        <dbReference type="ARBA" id="ARBA00022737"/>
    </source>
</evidence>
<dbReference type="PRINTS" id="PR00320">
    <property type="entry name" value="GPROTEINBRPT"/>
</dbReference>